<evidence type="ECO:0000259" key="3">
    <source>
        <dbReference type="Pfam" id="PF19305"/>
    </source>
</evidence>
<sequence length="458" mass="50404">MKKTLSQQVAEIGEKLTFEDLPDYVVENSKKFILDLLGNLLASKHIESSRIVVDVVKDLGGEPTSTVVGCNYKTSAPMAALANGTMGHAFDMDDDHREGTQHSSVVVFPAVLSLAERYKKSGKELITAFVYGSEITIRLGEAFLGQTYYQGFHPTGTCGVFGAAGGAAKILGLNAEQITNTLGLAGSQAAGLLEWKAQGTWSKRYQAGHPAMCGTLGALMAKRGYTAPTTVWDGEDGFLRAYSYKDIWDEKKVIDEFGTRWEMADTSIKVHACCRFSAPLADCALDLYGQGIDTEQVDSILAKVNKYSIKVLTVPAERKADPTTVVDAQFSLPYAIACGMVKGRESIAEYTNETIRDPKVLELASKVRWELDPEAEKVYPKYYPCTVIVTMKDGTTYTSHVDYPKGDPENPVTWEEAVEKFRFMSGYHIGEFEKDRIIELVGNLEELDCLDELIKIIS</sequence>
<dbReference type="InterPro" id="IPR005656">
    <property type="entry name" value="MmgE_PrpD"/>
</dbReference>
<dbReference type="EMBL" id="JBBMFM010000084">
    <property type="protein sequence ID" value="MEQ2427020.1"/>
    <property type="molecule type" value="Genomic_DNA"/>
</dbReference>
<evidence type="ECO:0000256" key="1">
    <source>
        <dbReference type="ARBA" id="ARBA00006174"/>
    </source>
</evidence>
<feature type="domain" description="MmgE/PrpD C-terminal" evidence="3">
    <location>
        <begin position="271"/>
        <end position="445"/>
    </location>
</feature>
<dbReference type="Pfam" id="PF03972">
    <property type="entry name" value="MmgE_PrpD_N"/>
    <property type="match status" value="1"/>
</dbReference>
<dbReference type="SUPFAM" id="SSF103378">
    <property type="entry name" value="2-methylcitrate dehydratase PrpD"/>
    <property type="match status" value="1"/>
</dbReference>
<dbReference type="InterPro" id="IPR045337">
    <property type="entry name" value="MmgE_PrpD_C"/>
</dbReference>
<keyword evidence="5" id="KW-1185">Reference proteome</keyword>
<evidence type="ECO:0000259" key="2">
    <source>
        <dbReference type="Pfam" id="PF03972"/>
    </source>
</evidence>
<dbReference type="Gene3D" id="3.30.1330.120">
    <property type="entry name" value="2-methylcitrate dehydratase PrpD"/>
    <property type="match status" value="1"/>
</dbReference>
<dbReference type="PANTHER" id="PTHR16943:SF8">
    <property type="entry name" value="2-METHYLCITRATE DEHYDRATASE"/>
    <property type="match status" value="1"/>
</dbReference>
<organism evidence="4 5">
    <name type="scientific">Enterocloster hominis</name>
    <name type="common">ex Hitch et al. 2024</name>
    <dbReference type="NCBI Taxonomy" id="1917870"/>
    <lineage>
        <taxon>Bacteria</taxon>
        <taxon>Bacillati</taxon>
        <taxon>Bacillota</taxon>
        <taxon>Clostridia</taxon>
        <taxon>Lachnospirales</taxon>
        <taxon>Lachnospiraceae</taxon>
        <taxon>Enterocloster</taxon>
    </lineage>
</organism>
<feature type="domain" description="MmgE/PrpD N-terminal" evidence="2">
    <location>
        <begin position="8"/>
        <end position="246"/>
    </location>
</feature>
<dbReference type="PANTHER" id="PTHR16943">
    <property type="entry name" value="2-METHYLCITRATE DEHYDRATASE-RELATED"/>
    <property type="match status" value="1"/>
</dbReference>
<dbReference type="InterPro" id="IPR042183">
    <property type="entry name" value="MmgE/PrpD_sf_1"/>
</dbReference>
<gene>
    <name evidence="4" type="ORF">WMQ36_18800</name>
</gene>
<reference evidence="4 5" key="1">
    <citation type="submission" date="2024-03" db="EMBL/GenBank/DDBJ databases">
        <title>Human intestinal bacterial collection.</title>
        <authorList>
            <person name="Pauvert C."/>
            <person name="Hitch T.C.A."/>
            <person name="Clavel T."/>
        </authorList>
    </citation>
    <scope>NUCLEOTIDE SEQUENCE [LARGE SCALE GENOMIC DNA]</scope>
    <source>
        <strain evidence="4 5">CLA-SR-H021</strain>
    </source>
</reference>
<evidence type="ECO:0000313" key="4">
    <source>
        <dbReference type="EMBL" id="MEQ2427020.1"/>
    </source>
</evidence>
<dbReference type="RefSeq" id="WP_008726416.1">
    <property type="nucleotide sequence ID" value="NZ_JBBMFM010000084.1"/>
</dbReference>
<proteinExistence type="inferred from homology"/>
<dbReference type="InterPro" id="IPR045336">
    <property type="entry name" value="MmgE_PrpD_N"/>
</dbReference>
<dbReference type="Pfam" id="PF19305">
    <property type="entry name" value="MmgE_PrpD_C"/>
    <property type="match status" value="1"/>
</dbReference>
<dbReference type="InterPro" id="IPR042188">
    <property type="entry name" value="MmgE/PrpD_sf_2"/>
</dbReference>
<dbReference type="Gene3D" id="1.10.4100.10">
    <property type="entry name" value="2-methylcitrate dehydratase PrpD"/>
    <property type="match status" value="1"/>
</dbReference>
<name>A0ABV1DAI0_9FIRM</name>
<protein>
    <submittedName>
        <fullName evidence="4">MmgE/PrpD family protein</fullName>
    </submittedName>
</protein>
<comment type="similarity">
    <text evidence="1">Belongs to the PrpD family.</text>
</comment>
<dbReference type="InterPro" id="IPR036148">
    <property type="entry name" value="MmgE/PrpD_sf"/>
</dbReference>
<comment type="caution">
    <text evidence="4">The sequence shown here is derived from an EMBL/GenBank/DDBJ whole genome shotgun (WGS) entry which is preliminary data.</text>
</comment>
<evidence type="ECO:0000313" key="5">
    <source>
        <dbReference type="Proteomes" id="UP001454086"/>
    </source>
</evidence>
<dbReference type="Proteomes" id="UP001454086">
    <property type="component" value="Unassembled WGS sequence"/>
</dbReference>
<accession>A0ABV1DAI0</accession>